<organism evidence="7 8">
    <name type="scientific">Modestobacter roseus</name>
    <dbReference type="NCBI Taxonomy" id="1181884"/>
    <lineage>
        <taxon>Bacteria</taxon>
        <taxon>Bacillati</taxon>
        <taxon>Actinomycetota</taxon>
        <taxon>Actinomycetes</taxon>
        <taxon>Geodermatophilales</taxon>
        <taxon>Geodermatophilaceae</taxon>
        <taxon>Modestobacter</taxon>
    </lineage>
</organism>
<feature type="region of interest" description="Disordered" evidence="5">
    <location>
        <begin position="1"/>
        <end position="22"/>
    </location>
</feature>
<dbReference type="InterPro" id="IPR050109">
    <property type="entry name" value="HTH-type_TetR-like_transc_reg"/>
</dbReference>
<dbReference type="GO" id="GO:0003700">
    <property type="term" value="F:DNA-binding transcription factor activity"/>
    <property type="evidence" value="ECO:0007669"/>
    <property type="project" value="TreeGrafter"/>
</dbReference>
<dbReference type="PROSITE" id="PS01081">
    <property type="entry name" value="HTH_TETR_1"/>
    <property type="match status" value="1"/>
</dbReference>
<dbReference type="Pfam" id="PF00440">
    <property type="entry name" value="TetR_N"/>
    <property type="match status" value="1"/>
</dbReference>
<evidence type="ECO:0000256" key="2">
    <source>
        <dbReference type="ARBA" id="ARBA00023125"/>
    </source>
</evidence>
<proteinExistence type="predicted"/>
<keyword evidence="3" id="KW-0804">Transcription</keyword>
<dbReference type="InterPro" id="IPR009057">
    <property type="entry name" value="Homeodomain-like_sf"/>
</dbReference>
<feature type="DNA-binding region" description="H-T-H motif" evidence="4">
    <location>
        <begin position="129"/>
        <end position="148"/>
    </location>
</feature>
<evidence type="ECO:0000256" key="1">
    <source>
        <dbReference type="ARBA" id="ARBA00023015"/>
    </source>
</evidence>
<dbReference type="PANTHER" id="PTHR30055:SF234">
    <property type="entry name" value="HTH-TYPE TRANSCRIPTIONAL REGULATOR BETI"/>
    <property type="match status" value="1"/>
</dbReference>
<name>A0A562ISV2_9ACTN</name>
<evidence type="ECO:0000313" key="7">
    <source>
        <dbReference type="EMBL" id="TWH73805.1"/>
    </source>
</evidence>
<protein>
    <submittedName>
        <fullName evidence="7">TetR family transcriptional regulator</fullName>
    </submittedName>
</protein>
<evidence type="ECO:0000313" key="8">
    <source>
        <dbReference type="Proteomes" id="UP000321490"/>
    </source>
</evidence>
<dbReference type="EMBL" id="VLKF01000001">
    <property type="protein sequence ID" value="TWH73805.1"/>
    <property type="molecule type" value="Genomic_DNA"/>
</dbReference>
<evidence type="ECO:0000256" key="4">
    <source>
        <dbReference type="PROSITE-ProRule" id="PRU00335"/>
    </source>
</evidence>
<dbReference type="Gene3D" id="1.10.357.10">
    <property type="entry name" value="Tetracycline Repressor, domain 2"/>
    <property type="match status" value="1"/>
</dbReference>
<dbReference type="Proteomes" id="UP000321490">
    <property type="component" value="Unassembled WGS sequence"/>
</dbReference>
<feature type="compositionally biased region" description="Low complexity" evidence="5">
    <location>
        <begin position="1"/>
        <end position="18"/>
    </location>
</feature>
<sequence length="265" mass="27219">MSSPGSRSPQSPSAAPQATLAGRGAATVLEADAAEAAAAEAAVSGGQHLTTPVPVGAGRIQPPVPGHHLTAPVPALAVAVPAPRPTAPAAARDPRRAPIRTGSAMSRTRRGLLNGARTAFAERGVRKATMQHVAAAAGVAKATLYNHFRTKDDVAQALIAFELDRLAALAAELPLTVAVPALAEEVGGHPVLRRLAETEPETLVQMMALDAGRWTDVVLTLAQALRISRPEAELVCRWLLGLVLQPGTAPERAAQAAVITGQILG</sequence>
<accession>A0A562ISV2</accession>
<dbReference type="RefSeq" id="WP_228394956.1">
    <property type="nucleotide sequence ID" value="NZ_JABGDC010000027.1"/>
</dbReference>
<dbReference type="PRINTS" id="PR00455">
    <property type="entry name" value="HTHTETR"/>
</dbReference>
<dbReference type="SUPFAM" id="SSF46689">
    <property type="entry name" value="Homeodomain-like"/>
    <property type="match status" value="1"/>
</dbReference>
<evidence type="ECO:0000256" key="3">
    <source>
        <dbReference type="ARBA" id="ARBA00023163"/>
    </source>
</evidence>
<comment type="caution">
    <text evidence="7">The sequence shown here is derived from an EMBL/GenBank/DDBJ whole genome shotgun (WGS) entry which is preliminary data.</text>
</comment>
<evidence type="ECO:0000259" key="6">
    <source>
        <dbReference type="PROSITE" id="PS50977"/>
    </source>
</evidence>
<feature type="domain" description="HTH tetR-type" evidence="6">
    <location>
        <begin position="106"/>
        <end position="166"/>
    </location>
</feature>
<dbReference type="GO" id="GO:0000976">
    <property type="term" value="F:transcription cis-regulatory region binding"/>
    <property type="evidence" value="ECO:0007669"/>
    <property type="project" value="TreeGrafter"/>
</dbReference>
<dbReference type="InterPro" id="IPR001647">
    <property type="entry name" value="HTH_TetR"/>
</dbReference>
<keyword evidence="2 4" id="KW-0238">DNA-binding</keyword>
<dbReference type="AlphaFoldDB" id="A0A562ISV2"/>
<dbReference type="InterPro" id="IPR023772">
    <property type="entry name" value="DNA-bd_HTH_TetR-type_CS"/>
</dbReference>
<gene>
    <name evidence="7" type="ORF">JD78_02329</name>
</gene>
<evidence type="ECO:0000256" key="5">
    <source>
        <dbReference type="SAM" id="MobiDB-lite"/>
    </source>
</evidence>
<keyword evidence="1" id="KW-0805">Transcription regulation</keyword>
<keyword evidence="8" id="KW-1185">Reference proteome</keyword>
<reference evidence="7 8" key="1">
    <citation type="submission" date="2019-07" db="EMBL/GenBank/DDBJ databases">
        <title>R&amp;d 2014.</title>
        <authorList>
            <person name="Klenk H.-P."/>
        </authorList>
    </citation>
    <scope>NUCLEOTIDE SEQUENCE [LARGE SCALE GENOMIC DNA]</scope>
    <source>
        <strain evidence="7 8">DSM 45764</strain>
    </source>
</reference>
<dbReference type="PANTHER" id="PTHR30055">
    <property type="entry name" value="HTH-TYPE TRANSCRIPTIONAL REGULATOR RUTR"/>
    <property type="match status" value="1"/>
</dbReference>
<dbReference type="PROSITE" id="PS50977">
    <property type="entry name" value="HTH_TETR_2"/>
    <property type="match status" value="1"/>
</dbReference>